<feature type="signal peptide" evidence="1">
    <location>
        <begin position="1"/>
        <end position="21"/>
    </location>
</feature>
<proteinExistence type="predicted"/>
<dbReference type="SUPFAM" id="SSF48452">
    <property type="entry name" value="TPR-like"/>
    <property type="match status" value="1"/>
</dbReference>
<protein>
    <submittedName>
        <fullName evidence="3">RagB/SusD family nutrient uptake outer membrane protein</fullName>
    </submittedName>
</protein>
<dbReference type="RefSeq" id="WP_207153102.1">
    <property type="nucleotide sequence ID" value="NZ_AP024484.1"/>
</dbReference>
<keyword evidence="4" id="KW-1185">Reference proteome</keyword>
<feature type="chain" id="PRO_5046374275" evidence="1">
    <location>
        <begin position="22"/>
        <end position="529"/>
    </location>
</feature>
<gene>
    <name evidence="3" type="ORF">prwr041_13430</name>
</gene>
<dbReference type="InterPro" id="IPR033985">
    <property type="entry name" value="SusD-like_N"/>
</dbReference>
<sequence length="529" mass="59843">MKKNNILYSIVLLACASISLASCDSYLDKMPDNRAEVNSEDKIASLTTSAYPTSDYILLNEYMSDNVDDMGPTFANYTSRFLDKVYSWDDATDENNESSENLWESCYKAIASANQSLKSIEEVGGPTTTKLKETKAEALLCRAYSHFILTNEFCMNYNSKTSINDLGIPYITESETTLNPKYERGTVAHDYEMIDKDIQEALPLVGDTHYTVPKYHFNSQAAYAFAARFYLFYEKWDKAAEYASVCLGASPKTMLQNWDKMQSYGVTNSLTPRCNVYIDASSNSNFLLLTSISAAGLFGGNYSYLSKYSHNTYLASTEDLLANNIYGDSHDMRCAPMTFTGSGINRVIVAKLPYMFEETDPVAKTGYYRTVYPAFKADLTLLERAEAYIMLKEYTKACDDLNTWMHNYTNSNVVLTPQNIETYYKALNYATWNAPTIKKHLYPAFAIDAEGSIQECMLQCALSFKRIETSYEGFRWFDIKRYGINIVRRTINAAGKPEAITDSLTTNDLRRAIQIPFKVREAGLQANPR</sequence>
<organism evidence="3 4">
    <name type="scientific">Prevotella herbatica</name>
    <dbReference type="NCBI Taxonomy" id="2801997"/>
    <lineage>
        <taxon>Bacteria</taxon>
        <taxon>Pseudomonadati</taxon>
        <taxon>Bacteroidota</taxon>
        <taxon>Bacteroidia</taxon>
        <taxon>Bacteroidales</taxon>
        <taxon>Prevotellaceae</taxon>
        <taxon>Prevotella</taxon>
    </lineage>
</organism>
<feature type="domain" description="SusD-like N-terminal" evidence="2">
    <location>
        <begin position="26"/>
        <end position="231"/>
    </location>
</feature>
<evidence type="ECO:0000256" key="1">
    <source>
        <dbReference type="SAM" id="SignalP"/>
    </source>
</evidence>
<dbReference type="InterPro" id="IPR011990">
    <property type="entry name" value="TPR-like_helical_dom_sf"/>
</dbReference>
<name>A0ABM7NY50_9BACT</name>
<reference evidence="3 4" key="1">
    <citation type="journal article" date="2022" name="Int. J. Syst. Evol. Microbiol.">
        <title>Prevotella herbatica sp. nov., a plant polysaccharide-decomposing anaerobic bacterium isolated from a methanogenic reactor.</title>
        <authorList>
            <person name="Uek A."/>
            <person name="Tonouchi A."/>
            <person name="Kaku N."/>
            <person name="Ueki K."/>
        </authorList>
    </citation>
    <scope>NUCLEOTIDE SEQUENCE [LARGE SCALE GENOMIC DNA]</scope>
    <source>
        <strain evidence="3 4">WR041</strain>
    </source>
</reference>
<keyword evidence="1" id="KW-0732">Signal</keyword>
<dbReference type="PROSITE" id="PS51257">
    <property type="entry name" value="PROKAR_LIPOPROTEIN"/>
    <property type="match status" value="1"/>
</dbReference>
<dbReference type="EMBL" id="AP024484">
    <property type="protein sequence ID" value="BCS85450.1"/>
    <property type="molecule type" value="Genomic_DNA"/>
</dbReference>
<evidence type="ECO:0000259" key="2">
    <source>
        <dbReference type="Pfam" id="PF14322"/>
    </source>
</evidence>
<accession>A0ABM7NY50</accession>
<dbReference type="Gene3D" id="1.25.40.390">
    <property type="match status" value="1"/>
</dbReference>
<dbReference type="Proteomes" id="UP001319045">
    <property type="component" value="Chromosome"/>
</dbReference>
<dbReference type="Pfam" id="PF14322">
    <property type="entry name" value="SusD-like_3"/>
    <property type="match status" value="1"/>
</dbReference>
<evidence type="ECO:0000313" key="4">
    <source>
        <dbReference type="Proteomes" id="UP001319045"/>
    </source>
</evidence>
<evidence type="ECO:0000313" key="3">
    <source>
        <dbReference type="EMBL" id="BCS85450.1"/>
    </source>
</evidence>